<dbReference type="AlphaFoldDB" id="A0A6M3KB99"/>
<evidence type="ECO:0000256" key="1">
    <source>
        <dbReference type="SAM" id="MobiDB-lite"/>
    </source>
</evidence>
<protein>
    <submittedName>
        <fullName evidence="2">Uncharacterized protein</fullName>
    </submittedName>
</protein>
<gene>
    <name evidence="2" type="ORF">MM415A00942_0001</name>
</gene>
<evidence type="ECO:0000313" key="2">
    <source>
        <dbReference type="EMBL" id="QJA79140.1"/>
    </source>
</evidence>
<organism evidence="2">
    <name type="scientific">viral metagenome</name>
    <dbReference type="NCBI Taxonomy" id="1070528"/>
    <lineage>
        <taxon>unclassified sequences</taxon>
        <taxon>metagenomes</taxon>
        <taxon>organismal metagenomes</taxon>
    </lineage>
</organism>
<feature type="compositionally biased region" description="Acidic residues" evidence="1">
    <location>
        <begin position="161"/>
        <end position="173"/>
    </location>
</feature>
<proteinExistence type="predicted"/>
<sequence>MNGLEELIQGFTKLQKKFLVNYAFHKDKQKAVADTGVRYDSVGYWMRMVSGFTEVYHHIRDTDSFYQDAVSLYIRRLTPAVLTQWEELALRPWDKTPTTQWSVKKGIQENILKLGDVVKDRNTPGSFGEMVQRLREAARERPALPTVKVLDVPQDGRYCEENDESGTDGVEPSDTDREPEDYRQE</sequence>
<feature type="region of interest" description="Disordered" evidence="1">
    <location>
        <begin position="151"/>
        <end position="185"/>
    </location>
</feature>
<name>A0A6M3KB99_9ZZZZ</name>
<feature type="compositionally biased region" description="Basic and acidic residues" evidence="1">
    <location>
        <begin position="174"/>
        <end position="185"/>
    </location>
</feature>
<accession>A0A6M3KB99</accession>
<dbReference type="EMBL" id="MT142368">
    <property type="protein sequence ID" value="QJA79140.1"/>
    <property type="molecule type" value="Genomic_DNA"/>
</dbReference>
<reference evidence="2" key="1">
    <citation type="submission" date="2020-03" db="EMBL/GenBank/DDBJ databases">
        <title>The deep terrestrial virosphere.</title>
        <authorList>
            <person name="Holmfeldt K."/>
            <person name="Nilsson E."/>
            <person name="Simone D."/>
            <person name="Lopez-Fernandez M."/>
            <person name="Wu X."/>
            <person name="de Brujin I."/>
            <person name="Lundin D."/>
            <person name="Andersson A."/>
            <person name="Bertilsson S."/>
            <person name="Dopson M."/>
        </authorList>
    </citation>
    <scope>NUCLEOTIDE SEQUENCE</scope>
    <source>
        <strain evidence="2">MM415A00942</strain>
    </source>
</reference>